<comment type="similarity">
    <text evidence="2">Belongs to the LysR transcriptional regulatory family.</text>
</comment>
<evidence type="ECO:0000313" key="7">
    <source>
        <dbReference type="EMBL" id="NPU68258.1"/>
    </source>
</evidence>
<evidence type="ECO:0000256" key="4">
    <source>
        <dbReference type="ARBA" id="ARBA00023125"/>
    </source>
</evidence>
<proteinExistence type="inferred from homology"/>
<evidence type="ECO:0000256" key="1">
    <source>
        <dbReference type="ARBA" id="ARBA00003502"/>
    </source>
</evidence>
<evidence type="ECO:0000256" key="2">
    <source>
        <dbReference type="ARBA" id="ARBA00009437"/>
    </source>
</evidence>
<dbReference type="SUPFAM" id="SSF46785">
    <property type="entry name" value="Winged helix' DNA-binding domain"/>
    <property type="match status" value="1"/>
</dbReference>
<dbReference type="SUPFAM" id="SSF53850">
    <property type="entry name" value="Periplasmic binding protein-like II"/>
    <property type="match status" value="1"/>
</dbReference>
<evidence type="ECO:0000313" key="8">
    <source>
        <dbReference type="Proteomes" id="UP000886476"/>
    </source>
</evidence>
<protein>
    <submittedName>
        <fullName evidence="7">LysR family transcriptional regulator</fullName>
    </submittedName>
</protein>
<dbReference type="EMBL" id="JABFDN010000010">
    <property type="protein sequence ID" value="NPU68258.1"/>
    <property type="molecule type" value="Genomic_DNA"/>
</dbReference>
<dbReference type="InterPro" id="IPR036388">
    <property type="entry name" value="WH-like_DNA-bd_sf"/>
</dbReference>
<reference evidence="7" key="1">
    <citation type="submission" date="2020-05" db="EMBL/GenBank/DDBJ databases">
        <title>Nod-independent and nitrogen-fixing Bradyrhizobium aeschynomene sp. nov. isolated from nodules of Aeschynomene indica.</title>
        <authorList>
            <person name="Zhang Z."/>
        </authorList>
    </citation>
    <scope>NUCLEOTIDE SEQUENCE</scope>
    <source>
        <strain evidence="7">83012</strain>
    </source>
</reference>
<evidence type="ECO:0000256" key="3">
    <source>
        <dbReference type="ARBA" id="ARBA00023015"/>
    </source>
</evidence>
<comment type="caution">
    <text evidence="7">The sequence shown here is derived from an EMBL/GenBank/DDBJ whole genome shotgun (WGS) entry which is preliminary data.</text>
</comment>
<dbReference type="Pfam" id="PF03466">
    <property type="entry name" value="LysR_substrate"/>
    <property type="match status" value="1"/>
</dbReference>
<dbReference type="RefSeq" id="WP_172113333.1">
    <property type="nucleotide sequence ID" value="NZ_JABFDM010000018.1"/>
</dbReference>
<dbReference type="Pfam" id="PF00126">
    <property type="entry name" value="HTH_1"/>
    <property type="match status" value="1"/>
</dbReference>
<dbReference type="PROSITE" id="PS50931">
    <property type="entry name" value="HTH_LYSR"/>
    <property type="match status" value="1"/>
</dbReference>
<dbReference type="Gene3D" id="1.10.10.10">
    <property type="entry name" value="Winged helix-like DNA-binding domain superfamily/Winged helix DNA-binding domain"/>
    <property type="match status" value="1"/>
</dbReference>
<sequence>MITLKQLEALHWIAELGTFERAAAKLNTTQSAISKRVQELEASARVPLFDRRQRGARLTERGEEILALGRQMLTLQEQILALRDGRQSPARRLRLGATELSALTWLPRLVSAIREQHPAVVIEPEVETTRTLYDRLLEGSIDLIVVPEVFSDPDVTSVRLAEVQNVWTARPGLVRSRRPLGFEELGEYTLLMQGRRSGQGLYINRWLTANGVAFKRAITVDNLTALVGLAVAGLGISYLPQRCFRPLFAEGKLAVVPVRPALPAVPYSAMYRNDRPSALTAVVAELARRTCDFSRQLQG</sequence>
<dbReference type="InterPro" id="IPR000847">
    <property type="entry name" value="LysR_HTH_N"/>
</dbReference>
<dbReference type="Proteomes" id="UP000886476">
    <property type="component" value="Unassembled WGS sequence"/>
</dbReference>
<keyword evidence="8" id="KW-1185">Reference proteome</keyword>
<keyword evidence="3" id="KW-0805">Transcription regulation</keyword>
<dbReference type="InterPro" id="IPR005119">
    <property type="entry name" value="LysR_subst-bd"/>
</dbReference>
<dbReference type="CDD" id="cd05466">
    <property type="entry name" value="PBP2_LTTR_substrate"/>
    <property type="match status" value="1"/>
</dbReference>
<dbReference type="PANTHER" id="PTHR30126">
    <property type="entry name" value="HTH-TYPE TRANSCRIPTIONAL REGULATOR"/>
    <property type="match status" value="1"/>
</dbReference>
<gene>
    <name evidence="7" type="ORF">HL667_24880</name>
</gene>
<evidence type="ECO:0000256" key="5">
    <source>
        <dbReference type="ARBA" id="ARBA00023163"/>
    </source>
</evidence>
<dbReference type="Gene3D" id="3.40.190.10">
    <property type="entry name" value="Periplasmic binding protein-like II"/>
    <property type="match status" value="2"/>
</dbReference>
<dbReference type="PANTHER" id="PTHR30126:SF77">
    <property type="entry name" value="TRANSCRIPTIONAL REGULATORY PROTEIN"/>
    <property type="match status" value="1"/>
</dbReference>
<evidence type="ECO:0000259" key="6">
    <source>
        <dbReference type="PROSITE" id="PS50931"/>
    </source>
</evidence>
<keyword evidence="5" id="KW-0804">Transcription</keyword>
<feature type="domain" description="HTH lysR-type" evidence="6">
    <location>
        <begin position="2"/>
        <end position="59"/>
    </location>
</feature>
<name>A0ABX2CJ99_9BRAD</name>
<dbReference type="InterPro" id="IPR036390">
    <property type="entry name" value="WH_DNA-bd_sf"/>
</dbReference>
<accession>A0ABX2CJ99</accession>
<organism evidence="7 8">
    <name type="scientific">Bradyrhizobium aeschynomenes</name>
    <dbReference type="NCBI Taxonomy" id="2734909"/>
    <lineage>
        <taxon>Bacteria</taxon>
        <taxon>Pseudomonadati</taxon>
        <taxon>Pseudomonadota</taxon>
        <taxon>Alphaproteobacteria</taxon>
        <taxon>Hyphomicrobiales</taxon>
        <taxon>Nitrobacteraceae</taxon>
        <taxon>Bradyrhizobium</taxon>
    </lineage>
</organism>
<dbReference type="PRINTS" id="PR00039">
    <property type="entry name" value="HTHLYSR"/>
</dbReference>
<keyword evidence="4" id="KW-0238">DNA-binding</keyword>
<comment type="function">
    <text evidence="1">NodD regulates the expression of the nodABCFE genes which encode other nodulation proteins. NodD is also a negative regulator of its own expression. Binds flavonoids as inducers.</text>
</comment>